<gene>
    <name evidence="1" type="ORF">SAMN06297397_2335</name>
</gene>
<name>A0AC61PNE6_9FIRM</name>
<organism evidence="1 2">
    <name type="scientific">Aristaeella lactis</name>
    <dbReference type="NCBI Taxonomy" id="3046383"/>
    <lineage>
        <taxon>Bacteria</taxon>
        <taxon>Bacillati</taxon>
        <taxon>Bacillota</taxon>
        <taxon>Clostridia</taxon>
        <taxon>Eubacteriales</taxon>
        <taxon>Aristaeellaceae</taxon>
        <taxon>Aristaeella</taxon>
    </lineage>
</organism>
<evidence type="ECO:0000313" key="1">
    <source>
        <dbReference type="EMBL" id="SMC75800.1"/>
    </source>
</evidence>
<accession>A0AC61PNE6</accession>
<dbReference type="EMBL" id="FWXZ01000005">
    <property type="protein sequence ID" value="SMC75800.1"/>
    <property type="molecule type" value="Genomic_DNA"/>
</dbReference>
<reference evidence="1" key="1">
    <citation type="submission" date="2017-04" db="EMBL/GenBank/DDBJ databases">
        <authorList>
            <person name="Varghese N."/>
            <person name="Submissions S."/>
        </authorList>
    </citation>
    <scope>NUCLEOTIDE SEQUENCE</scope>
    <source>
        <strain evidence="1">WTE2008</strain>
    </source>
</reference>
<keyword evidence="2" id="KW-1185">Reference proteome</keyword>
<comment type="caution">
    <text evidence="1">The sequence shown here is derived from an EMBL/GenBank/DDBJ whole genome shotgun (WGS) entry which is preliminary data.</text>
</comment>
<evidence type="ECO:0000313" key="2">
    <source>
        <dbReference type="Proteomes" id="UP000192328"/>
    </source>
</evidence>
<proteinExistence type="predicted"/>
<sequence length="599" mass="66806">MLDAVFIFIGLLISLEFYFSLRVPEGHVYHLWRTMPLLLVTTLTALAVSGIYRTILAYAGQDILLQSGISTLAGTGITYLVSLIIYLFRDQIGTNFFLMPRPVYFIQWVITFFLVGASRFLIRYRTAGSRRKEDKETKRILIIGAGYAGSTVIRDIQNGRYGNATAVAILDDDPARQHSSISRVPIVGGTDMVAETAERYNISEIIIAIATPNGDITTLLNDCIGTGAHVMIYSGVREGAEARDVNIADLLGRAEQHLDMTEVHAYLTGKTILITGGGGSIGSELCRQILAFTPKKLILYDISENYMYDLFFELKEKYGELVANTLVLEVGSVRDEESLWRVMGKYKPDVVIHAAAHKHVPLMETSSEQAILNNVFGTYKTAKVAIECGVKRFVMISTDKAVNPTNVMGASKRLAEIIITSIPNKKTEFMAVRFGNVLGSHGSVVPIFERQIRAGGPVTLTDPNIIRYFMTIPEAASLVLQAVSIAKGGEVFILDMGEPVRIKDLAEKMIHLYGTGREKIVCTGLRPGEKLYEELLLDKENDQATERDRIYVAKQDHYDWETVEQMLRELEDTLERHGDIRQCLHKLLPTFREPEKTSP</sequence>
<dbReference type="Proteomes" id="UP000192328">
    <property type="component" value="Unassembled WGS sequence"/>
</dbReference>
<protein>
    <submittedName>
        <fullName evidence="1">NDP-sugar epimerase, includes UDP-GlcNAc-inverting 4,6-dehydratase FlaA1 and capsular polysaccharide biosynthesis protein EpsC</fullName>
    </submittedName>
</protein>